<dbReference type="OrthoDB" id="3266451at2759"/>
<name>A0A067N2M4_BOTB1</name>
<keyword evidence="2" id="KW-1185">Reference proteome</keyword>
<gene>
    <name evidence="1" type="ORF">BOTBODRAFT_510651</name>
</gene>
<evidence type="ECO:0008006" key="3">
    <source>
        <dbReference type="Google" id="ProtNLM"/>
    </source>
</evidence>
<protein>
    <recommendedName>
        <fullName evidence="3">F-box domain-containing protein</fullName>
    </recommendedName>
</protein>
<accession>A0A067N2M4</accession>
<dbReference type="STRING" id="930990.A0A067N2M4"/>
<dbReference type="EMBL" id="KL198021">
    <property type="protein sequence ID" value="KDQ18357.1"/>
    <property type="molecule type" value="Genomic_DNA"/>
</dbReference>
<dbReference type="AlphaFoldDB" id="A0A067N2M4"/>
<proteinExistence type="predicted"/>
<dbReference type="Proteomes" id="UP000027195">
    <property type="component" value="Unassembled WGS sequence"/>
</dbReference>
<organism evidence="1 2">
    <name type="scientific">Botryobasidium botryosum (strain FD-172 SS1)</name>
    <dbReference type="NCBI Taxonomy" id="930990"/>
    <lineage>
        <taxon>Eukaryota</taxon>
        <taxon>Fungi</taxon>
        <taxon>Dikarya</taxon>
        <taxon>Basidiomycota</taxon>
        <taxon>Agaricomycotina</taxon>
        <taxon>Agaricomycetes</taxon>
        <taxon>Cantharellales</taxon>
        <taxon>Botryobasidiaceae</taxon>
        <taxon>Botryobasidium</taxon>
    </lineage>
</organism>
<sequence>MSPIYRLHDEIVSHIFELTMEPWPWAWDYVYHQTPLALSQVSVRWRDIAISTPRLWSQVEIFYYSSLAELFLERSKSTPLDFKLTVYLTSQIYHIYDVLDSLFVPHMHRLRKLEVSGVPEPLSTPTPLFPDKHSERIFSNSTPLLRHLYLEQTGIPLTSSLFTGLFTLSLRRMRFESPSTQFFANLQACPLLEELTLDDVSFTLPSGPPYPPFLLPRLRSVDLLGYDNGAIHRAILASLIIPPLAHLTVSITEWDDSNALMVDVLQSLSRIRCLALTYNHGIIHLIGRTSPLDDPFLSLLYRSEAGMQGFNDLIRRAVQIFDLPSLDSLVIGDIPEDYVQAIIVSLAPFVTTIRLDSCPLAFLEAFIAGPNSSDIFPRLAELHIAGVQGLSRDVLIYLVKLRVESGVDASCLRRLKLEDCAGLDGEDLAELENYVELEVLNCS</sequence>
<dbReference type="InterPro" id="IPR032675">
    <property type="entry name" value="LRR_dom_sf"/>
</dbReference>
<dbReference type="SUPFAM" id="SSF52047">
    <property type="entry name" value="RNI-like"/>
    <property type="match status" value="1"/>
</dbReference>
<evidence type="ECO:0000313" key="1">
    <source>
        <dbReference type="EMBL" id="KDQ18357.1"/>
    </source>
</evidence>
<dbReference type="HOGENOM" id="CLU_018544_12_1_1"/>
<dbReference type="InParanoid" id="A0A067N2M4"/>
<reference evidence="2" key="1">
    <citation type="journal article" date="2014" name="Proc. Natl. Acad. Sci. U.S.A.">
        <title>Extensive sampling of basidiomycete genomes demonstrates inadequacy of the white-rot/brown-rot paradigm for wood decay fungi.</title>
        <authorList>
            <person name="Riley R."/>
            <person name="Salamov A.A."/>
            <person name="Brown D.W."/>
            <person name="Nagy L.G."/>
            <person name="Floudas D."/>
            <person name="Held B.W."/>
            <person name="Levasseur A."/>
            <person name="Lombard V."/>
            <person name="Morin E."/>
            <person name="Otillar R."/>
            <person name="Lindquist E.A."/>
            <person name="Sun H."/>
            <person name="LaButti K.M."/>
            <person name="Schmutz J."/>
            <person name="Jabbour D."/>
            <person name="Luo H."/>
            <person name="Baker S.E."/>
            <person name="Pisabarro A.G."/>
            <person name="Walton J.D."/>
            <person name="Blanchette R.A."/>
            <person name="Henrissat B."/>
            <person name="Martin F."/>
            <person name="Cullen D."/>
            <person name="Hibbett D.S."/>
            <person name="Grigoriev I.V."/>
        </authorList>
    </citation>
    <scope>NUCLEOTIDE SEQUENCE [LARGE SCALE GENOMIC DNA]</scope>
    <source>
        <strain evidence="2">FD-172 SS1</strain>
    </source>
</reference>
<dbReference type="Gene3D" id="3.80.10.10">
    <property type="entry name" value="Ribonuclease Inhibitor"/>
    <property type="match status" value="1"/>
</dbReference>
<evidence type="ECO:0000313" key="2">
    <source>
        <dbReference type="Proteomes" id="UP000027195"/>
    </source>
</evidence>